<evidence type="ECO:0000313" key="2">
    <source>
        <dbReference type="Proteomes" id="UP000030408"/>
    </source>
</evidence>
<proteinExistence type="predicted"/>
<dbReference type="eggNOG" id="ENOG5033A2M">
    <property type="taxonomic scope" value="Bacteria"/>
</dbReference>
<organism evidence="1 2">
    <name type="scientific">Ureibacillus sinduriensis BLB-1 = JCM 15800</name>
    <dbReference type="NCBI Taxonomy" id="1384057"/>
    <lineage>
        <taxon>Bacteria</taxon>
        <taxon>Bacillati</taxon>
        <taxon>Bacillota</taxon>
        <taxon>Bacilli</taxon>
        <taxon>Bacillales</taxon>
        <taxon>Caryophanaceae</taxon>
        <taxon>Ureibacillus</taxon>
    </lineage>
</organism>
<evidence type="ECO:0000313" key="1">
    <source>
        <dbReference type="EMBL" id="KGR74830.1"/>
    </source>
</evidence>
<accession>A0A0A3HUG3</accession>
<dbReference type="Pfam" id="PF11148">
    <property type="entry name" value="DUF2922"/>
    <property type="match status" value="1"/>
</dbReference>
<dbReference type="STRING" id="1384057.CD33_13735"/>
<evidence type="ECO:0008006" key="3">
    <source>
        <dbReference type="Google" id="ProtNLM"/>
    </source>
</evidence>
<dbReference type="InterPro" id="IPR021321">
    <property type="entry name" value="DUF2922"/>
</dbReference>
<dbReference type="Proteomes" id="UP000030408">
    <property type="component" value="Unassembled WGS sequence"/>
</dbReference>
<gene>
    <name evidence="1" type="ORF">CD33_13735</name>
</gene>
<protein>
    <recommendedName>
        <fullName evidence="3">DUF2922 domain-containing protein</fullName>
    </recommendedName>
</protein>
<keyword evidence="2" id="KW-1185">Reference proteome</keyword>
<comment type="caution">
    <text evidence="1">The sequence shown here is derived from an EMBL/GenBank/DDBJ whole genome shotgun (WGS) entry which is preliminary data.</text>
</comment>
<dbReference type="EMBL" id="JPVO01000053">
    <property type="protein sequence ID" value="KGR74830.1"/>
    <property type="molecule type" value="Genomic_DNA"/>
</dbReference>
<sequence length="75" mass="8399">MTQVLVLKFDAGNGKTMTLTVDEPRDNLTPTEVEDVMQKIIASNIFHHSGSSLIAINQARIVERTVSEIQFIDRN</sequence>
<reference evidence="1 2" key="1">
    <citation type="submission" date="2014-02" db="EMBL/GenBank/DDBJ databases">
        <title>Draft genome sequence of Lysinibacillus sinduriensis JCM 15800.</title>
        <authorList>
            <person name="Zhang F."/>
            <person name="Wang G."/>
            <person name="Zhang L."/>
        </authorList>
    </citation>
    <scope>NUCLEOTIDE SEQUENCE [LARGE SCALE GENOMIC DNA]</scope>
    <source>
        <strain evidence="1 2">JCM 15800</strain>
    </source>
</reference>
<dbReference type="AlphaFoldDB" id="A0A0A3HUG3"/>
<name>A0A0A3HUG3_9BACL</name>
<dbReference type="RefSeq" id="WP_036201420.1">
    <property type="nucleotide sequence ID" value="NZ_AVCY01000003.1"/>
</dbReference>